<dbReference type="RefSeq" id="WP_090591526.1">
    <property type="nucleotide sequence ID" value="NZ_FNCS01000001.1"/>
</dbReference>
<gene>
    <name evidence="2" type="ORF">SAMN04487974_101702</name>
</gene>
<accession>A0A1G7SUE0</accession>
<evidence type="ECO:0000313" key="2">
    <source>
        <dbReference type="EMBL" id="SDG26049.1"/>
    </source>
</evidence>
<reference evidence="2 3" key="1">
    <citation type="submission" date="2016-10" db="EMBL/GenBank/DDBJ databases">
        <authorList>
            <person name="de Groot N.N."/>
        </authorList>
    </citation>
    <scope>NUCLEOTIDE SEQUENCE [LARGE SCALE GENOMIC DNA]</scope>
    <source>
        <strain evidence="2 3">CGMCC 1.10267</strain>
    </source>
</reference>
<feature type="signal peptide" evidence="1">
    <location>
        <begin position="1"/>
        <end position="22"/>
    </location>
</feature>
<keyword evidence="1" id="KW-0732">Signal</keyword>
<feature type="chain" id="PRO_5011495099" description="Type VI secretion system secreted protein Hcp" evidence="1">
    <location>
        <begin position="23"/>
        <end position="167"/>
    </location>
</feature>
<dbReference type="AlphaFoldDB" id="A0A1G7SUE0"/>
<dbReference type="EMBL" id="FNCS01000001">
    <property type="protein sequence ID" value="SDG26049.1"/>
    <property type="molecule type" value="Genomic_DNA"/>
</dbReference>
<organism evidence="2 3">
    <name type="scientific">Pelagibacterium luteolum</name>
    <dbReference type="NCBI Taxonomy" id="440168"/>
    <lineage>
        <taxon>Bacteria</taxon>
        <taxon>Pseudomonadati</taxon>
        <taxon>Pseudomonadota</taxon>
        <taxon>Alphaproteobacteria</taxon>
        <taxon>Hyphomicrobiales</taxon>
        <taxon>Devosiaceae</taxon>
        <taxon>Pelagibacterium</taxon>
    </lineage>
</organism>
<protein>
    <recommendedName>
        <fullName evidence="4">Type VI secretion system secreted protein Hcp</fullName>
    </recommendedName>
</protein>
<proteinExistence type="predicted"/>
<evidence type="ECO:0000256" key="1">
    <source>
        <dbReference type="SAM" id="SignalP"/>
    </source>
</evidence>
<sequence>MTLLRAFSLAALLGTIALPASALSIAIDPATGEPLANPPTIFLTLNDAAGEVVGDYTLEQFSFRVAPNPEFEDEQSDGRPRFTLFVTSMDATLMNWVLDEDTTRSLVVEILPREAEGTALTYTIEGITVHAVDGYLTTGEFEQSSVSLTISADDFSLAERDIQPIEN</sequence>
<evidence type="ECO:0000313" key="3">
    <source>
        <dbReference type="Proteomes" id="UP000199495"/>
    </source>
</evidence>
<name>A0A1G7SUE0_9HYPH</name>
<dbReference type="Proteomes" id="UP000199495">
    <property type="component" value="Unassembled WGS sequence"/>
</dbReference>
<evidence type="ECO:0008006" key="4">
    <source>
        <dbReference type="Google" id="ProtNLM"/>
    </source>
</evidence>
<keyword evidence="3" id="KW-1185">Reference proteome</keyword>